<protein>
    <submittedName>
        <fullName evidence="2">Uncharacterized protein</fullName>
    </submittedName>
</protein>
<organism evidence="2 3">
    <name type="scientific">Terriglobus albidus</name>
    <dbReference type="NCBI Taxonomy" id="1592106"/>
    <lineage>
        <taxon>Bacteria</taxon>
        <taxon>Pseudomonadati</taxon>
        <taxon>Acidobacteriota</taxon>
        <taxon>Terriglobia</taxon>
        <taxon>Terriglobales</taxon>
        <taxon>Acidobacteriaceae</taxon>
        <taxon>Terriglobus</taxon>
    </lineage>
</organism>
<accession>A0A5B9E6K1</accession>
<proteinExistence type="predicted"/>
<evidence type="ECO:0000313" key="2">
    <source>
        <dbReference type="EMBL" id="QEE27892.1"/>
    </source>
</evidence>
<evidence type="ECO:0000313" key="3">
    <source>
        <dbReference type="Proteomes" id="UP000321820"/>
    </source>
</evidence>
<dbReference type="Proteomes" id="UP000321820">
    <property type="component" value="Chromosome"/>
</dbReference>
<reference evidence="2 3" key="1">
    <citation type="submission" date="2019-08" db="EMBL/GenBank/DDBJ databases">
        <title>Complete genome sequence of Terriglobus albidus strain ORNL.</title>
        <authorList>
            <person name="Podar M."/>
        </authorList>
    </citation>
    <scope>NUCLEOTIDE SEQUENCE [LARGE SCALE GENOMIC DNA]</scope>
    <source>
        <strain evidence="2 3">ORNL</strain>
    </source>
</reference>
<evidence type="ECO:0000256" key="1">
    <source>
        <dbReference type="SAM" id="MobiDB-lite"/>
    </source>
</evidence>
<gene>
    <name evidence="2" type="ORF">FTW19_07720</name>
</gene>
<dbReference type="EMBL" id="CP042806">
    <property type="protein sequence ID" value="QEE27892.1"/>
    <property type="molecule type" value="Genomic_DNA"/>
</dbReference>
<keyword evidence="3" id="KW-1185">Reference proteome</keyword>
<name>A0A5B9E6K1_9BACT</name>
<dbReference type="RefSeq" id="WP_147647082.1">
    <property type="nucleotide sequence ID" value="NZ_CP042806.1"/>
</dbReference>
<dbReference type="AlphaFoldDB" id="A0A5B9E6K1"/>
<dbReference type="KEGG" id="talb:FTW19_07720"/>
<feature type="compositionally biased region" description="Polar residues" evidence="1">
    <location>
        <begin position="265"/>
        <end position="277"/>
    </location>
</feature>
<sequence>MRPSTLTTLFSEQPSSSTPPSAAVISLLLHGIGFAILLTASRHMLRLPAHVVAERYTVRLLKNARVDEFRRLTISGSEMQTATHGGDRNLVAGGAAPVMSAPVQVAQPSQSQMLLQPDAPPRLVVKEPVPVPLVRLWSAAEMPNRILVAPPPQEVTVVATRPALIKPNREPNLADVSMTMTPFPVQAPIFPAGTTSPIIVRSAEPAPQQIPMTASTQMEQPTPAQVISLSALQSDGPVAIPLVNQAVVANSTDGLTPGRPDKATANGSGDVTGNQNAKGAGASGTPTMAQSGTADQNGAVAGSGVDSKPAVTHITQPKDGKFGVIVVGSPLAERYPEIEGVWHDRVVYTAYLRVGASKSWILQYALPQEGDTVVNSTSRPDAPWPYDMLRPHLASTDYDADAILIHGFVNMAGRFEKLALVFPAGFQQAKFLLDALQQWQFRPALQDGHVSMVEVLLIIPEEAE</sequence>
<feature type="region of interest" description="Disordered" evidence="1">
    <location>
        <begin position="251"/>
        <end position="306"/>
    </location>
</feature>
<feature type="compositionally biased region" description="Polar residues" evidence="1">
    <location>
        <begin position="284"/>
        <end position="296"/>
    </location>
</feature>
<dbReference type="OrthoDB" id="114494at2"/>